<organism evidence="1 2">
    <name type="scientific">Trichomonas vaginalis (strain ATCC PRA-98 / G3)</name>
    <dbReference type="NCBI Taxonomy" id="412133"/>
    <lineage>
        <taxon>Eukaryota</taxon>
        <taxon>Metamonada</taxon>
        <taxon>Parabasalia</taxon>
        <taxon>Trichomonadida</taxon>
        <taxon>Trichomonadidae</taxon>
        <taxon>Trichomonas</taxon>
    </lineage>
</organism>
<dbReference type="SMR" id="A2FNN6"/>
<sequence>MSIISYQVQEALSKFQGSVSNNGSISIRFPKRPDLTISVNYSPTFPSTPPSINIVDSNGEQVAVEFPIIKYWIPLYTLSNCLEQAMMFTDIPTLNPAQVDPEDIANIDQRISPEQLLNPESRLEAVRNCPSVAKAIKSEAMYNAKSNELKEKIHRDQSKIEDLNIIYNRLYEDQIRISQQRSQINSEQLTAQAYNNRLEFLKNSYKQKYLNNLSKQIYLGKYF</sequence>
<dbReference type="KEGG" id="tva:4751193"/>
<reference evidence="1" key="2">
    <citation type="journal article" date="2007" name="Science">
        <title>Draft genome sequence of the sexually transmitted pathogen Trichomonas vaginalis.</title>
        <authorList>
            <person name="Carlton J.M."/>
            <person name="Hirt R.P."/>
            <person name="Silva J.C."/>
            <person name="Delcher A.L."/>
            <person name="Schatz M."/>
            <person name="Zhao Q."/>
            <person name="Wortman J.R."/>
            <person name="Bidwell S.L."/>
            <person name="Alsmark U.C.M."/>
            <person name="Besteiro S."/>
            <person name="Sicheritz-Ponten T."/>
            <person name="Noel C.J."/>
            <person name="Dacks J.B."/>
            <person name="Foster P.G."/>
            <person name="Simillion C."/>
            <person name="Van de Peer Y."/>
            <person name="Miranda-Saavedra D."/>
            <person name="Barton G.J."/>
            <person name="Westrop G.D."/>
            <person name="Mueller S."/>
            <person name="Dessi D."/>
            <person name="Fiori P.L."/>
            <person name="Ren Q."/>
            <person name="Paulsen I."/>
            <person name="Zhang H."/>
            <person name="Bastida-Corcuera F.D."/>
            <person name="Simoes-Barbosa A."/>
            <person name="Brown M.T."/>
            <person name="Hayes R.D."/>
            <person name="Mukherjee M."/>
            <person name="Okumura C.Y."/>
            <person name="Schneider R."/>
            <person name="Smith A.J."/>
            <person name="Vanacova S."/>
            <person name="Villalvazo M."/>
            <person name="Haas B.J."/>
            <person name="Pertea M."/>
            <person name="Feldblyum T.V."/>
            <person name="Utterback T.R."/>
            <person name="Shu C.L."/>
            <person name="Osoegawa K."/>
            <person name="de Jong P.J."/>
            <person name="Hrdy I."/>
            <person name="Horvathova L."/>
            <person name="Zubacova Z."/>
            <person name="Dolezal P."/>
            <person name="Malik S.B."/>
            <person name="Logsdon J.M. Jr."/>
            <person name="Henze K."/>
            <person name="Gupta A."/>
            <person name="Wang C.C."/>
            <person name="Dunne R.L."/>
            <person name="Upcroft J.A."/>
            <person name="Upcroft P."/>
            <person name="White O."/>
            <person name="Salzberg S.L."/>
            <person name="Tang P."/>
            <person name="Chiu C.-H."/>
            <person name="Lee Y.-S."/>
            <person name="Embley T.M."/>
            <person name="Coombs G.H."/>
            <person name="Mottram J.C."/>
            <person name="Tachezy J."/>
            <person name="Fraser-Liggett C.M."/>
            <person name="Johnson P.J."/>
        </authorList>
    </citation>
    <scope>NUCLEOTIDE SEQUENCE [LARGE SCALE GENOMIC DNA]</scope>
    <source>
        <strain evidence="1">G3</strain>
    </source>
</reference>
<dbReference type="InParanoid" id="A2FNN6"/>
<protein>
    <submittedName>
        <fullName evidence="1">Uncharacterized protein</fullName>
    </submittedName>
</protein>
<dbReference type="RefSeq" id="XP_001306405.1">
    <property type="nucleotide sequence ID" value="XM_001306404.1"/>
</dbReference>
<dbReference type="VEuPathDB" id="TrichDB:TVAG_427030"/>
<keyword evidence="2" id="KW-1185">Reference proteome</keyword>
<dbReference type="Proteomes" id="UP000001542">
    <property type="component" value="Unassembled WGS sequence"/>
</dbReference>
<reference evidence="1" key="1">
    <citation type="submission" date="2006-10" db="EMBL/GenBank/DDBJ databases">
        <authorList>
            <person name="Amadeo P."/>
            <person name="Zhao Q."/>
            <person name="Wortman J."/>
            <person name="Fraser-Liggett C."/>
            <person name="Carlton J."/>
        </authorList>
    </citation>
    <scope>NUCLEOTIDE SEQUENCE</scope>
    <source>
        <strain evidence="1">G3</strain>
    </source>
</reference>
<dbReference type="AlphaFoldDB" id="A2FNN6"/>
<dbReference type="EMBL" id="DS113910">
    <property type="protein sequence ID" value="EAX93475.1"/>
    <property type="molecule type" value="Genomic_DNA"/>
</dbReference>
<name>A2FNN6_TRIV3</name>
<dbReference type="VEuPathDB" id="TrichDB:TVAGG3_0417200"/>
<gene>
    <name evidence="1" type="ORF">TVAG_427030</name>
</gene>
<proteinExistence type="predicted"/>
<evidence type="ECO:0000313" key="1">
    <source>
        <dbReference type="EMBL" id="EAX93475.1"/>
    </source>
</evidence>
<accession>A2FNN6</accession>
<evidence type="ECO:0000313" key="2">
    <source>
        <dbReference type="Proteomes" id="UP000001542"/>
    </source>
</evidence>